<evidence type="ECO:0000256" key="11">
    <source>
        <dbReference type="SAM" id="MobiDB-lite"/>
    </source>
</evidence>
<comment type="similarity">
    <text evidence="3 10">Belongs to the binding-protein-dependent transport system permease family. CysTW subfamily.</text>
</comment>
<dbReference type="Gene3D" id="1.10.3720.10">
    <property type="entry name" value="MetI-like"/>
    <property type="match status" value="1"/>
</dbReference>
<feature type="transmembrane region" description="Helical" evidence="10">
    <location>
        <begin position="165"/>
        <end position="184"/>
    </location>
</feature>
<sequence length="374" mass="39702">MATTTSQAPVESGAEPRPEAPAPAAPERRIRVGGLTGPGVASLLGALGGSLALTWLLYERILPLSGGQGFLLAWFLLFNALYFLVGRTQWDPRTARENSVRALAVSAGALVVTMIGFQIGFVAWKGWDAAHHQNFYTQDMEHSGALSPLDSGGAFDAIVGTLEQLGLATLFSVPLGIATAVYLSEVGGRAARAVRTVVEAMTALPSIVAGLFVLGVVILTLGLQKSGFAASLALSVMMMPIITRAAEVVLRLVPGTLREASYALGSSHWRTVWTVVLPTARRGLVTAVLLGMARGVGETSPVLLTSGFTSHTNWNPFSDHQVSLPLYIWNYVRQPYPYMVARGFAAAMALMGIVLLLFVTARLLGGRTTKEGTR</sequence>
<name>A0A1H7LY51_STRJI</name>
<feature type="region of interest" description="Disordered" evidence="11">
    <location>
        <begin position="1"/>
        <end position="26"/>
    </location>
</feature>
<dbReference type="InterPro" id="IPR000515">
    <property type="entry name" value="MetI-like"/>
</dbReference>
<dbReference type="GO" id="GO:0035435">
    <property type="term" value="P:phosphate ion transmembrane transport"/>
    <property type="evidence" value="ECO:0007669"/>
    <property type="project" value="InterPro"/>
</dbReference>
<gene>
    <name evidence="13" type="ORF">SAMN05414137_10584</name>
</gene>
<dbReference type="STRING" id="235985.SAMN05414137_10584"/>
<dbReference type="InterPro" id="IPR005672">
    <property type="entry name" value="Phosphate_PstA"/>
</dbReference>
<evidence type="ECO:0000256" key="5">
    <source>
        <dbReference type="ARBA" id="ARBA00022475"/>
    </source>
</evidence>
<feature type="transmembrane region" description="Helical" evidence="10">
    <location>
        <begin position="344"/>
        <end position="364"/>
    </location>
</feature>
<comment type="subcellular location">
    <subcellularLocation>
        <location evidence="2 10">Cell membrane</location>
        <topology evidence="2 10">Multi-pass membrane protein</topology>
    </subcellularLocation>
</comment>
<dbReference type="Proteomes" id="UP000183015">
    <property type="component" value="Unassembled WGS sequence"/>
</dbReference>
<dbReference type="EMBL" id="FOAZ01000005">
    <property type="protein sequence ID" value="SEL03678.1"/>
    <property type="molecule type" value="Genomic_DNA"/>
</dbReference>
<dbReference type="Pfam" id="PF00528">
    <property type="entry name" value="BPD_transp_1"/>
    <property type="match status" value="1"/>
</dbReference>
<dbReference type="GO" id="GO:0005315">
    <property type="term" value="F:phosphate transmembrane transporter activity"/>
    <property type="evidence" value="ECO:0007669"/>
    <property type="project" value="InterPro"/>
</dbReference>
<dbReference type="OrthoDB" id="9775069at2"/>
<keyword evidence="8 10" id="KW-1133">Transmembrane helix</keyword>
<dbReference type="PANTHER" id="PTHR42922:SF1">
    <property type="entry name" value="PHOSPHATE TRANSPORT SYSTEM PERMEASE PROTEIN PSTA"/>
    <property type="match status" value="1"/>
</dbReference>
<dbReference type="PANTHER" id="PTHR42922">
    <property type="entry name" value="PHOSPHATE TRANSPORT SYSTEM PERMEASE PROTEIN PSTA"/>
    <property type="match status" value="1"/>
</dbReference>
<protein>
    <recommendedName>
        <fullName evidence="10">Phosphate transport system permease protein PstA</fullName>
    </recommendedName>
</protein>
<feature type="transmembrane region" description="Helical" evidence="10">
    <location>
        <begin position="35"/>
        <end position="58"/>
    </location>
</feature>
<keyword evidence="6" id="KW-0592">Phosphate transport</keyword>
<reference evidence="14" key="1">
    <citation type="submission" date="2016-10" db="EMBL/GenBank/DDBJ databases">
        <authorList>
            <person name="Varghese N."/>
        </authorList>
    </citation>
    <scope>NUCLEOTIDE SEQUENCE [LARGE SCALE GENOMIC DNA]</scope>
    <source>
        <strain evidence="14">DSM 45096 / BCRC 16803 / CGMCC 4.1857 / CIP 109030 / JCM 12277 / KCTC 19219 / NBRC 100920 / 33214</strain>
    </source>
</reference>
<dbReference type="AlphaFoldDB" id="A0A1H7LY51"/>
<evidence type="ECO:0000256" key="1">
    <source>
        <dbReference type="ARBA" id="ARBA00003510"/>
    </source>
</evidence>
<evidence type="ECO:0000256" key="6">
    <source>
        <dbReference type="ARBA" id="ARBA00022592"/>
    </source>
</evidence>
<evidence type="ECO:0000259" key="12">
    <source>
        <dbReference type="PROSITE" id="PS50928"/>
    </source>
</evidence>
<evidence type="ECO:0000256" key="4">
    <source>
        <dbReference type="ARBA" id="ARBA00022448"/>
    </source>
</evidence>
<evidence type="ECO:0000256" key="10">
    <source>
        <dbReference type="RuleBase" id="RU363043"/>
    </source>
</evidence>
<keyword evidence="9 10" id="KW-0472">Membrane</keyword>
<feature type="transmembrane region" description="Helical" evidence="10">
    <location>
        <begin position="70"/>
        <end position="90"/>
    </location>
</feature>
<dbReference type="CDD" id="cd06261">
    <property type="entry name" value="TM_PBP2"/>
    <property type="match status" value="1"/>
</dbReference>
<accession>A0A1H7LY51</accession>
<keyword evidence="7 10" id="KW-0812">Transmembrane</keyword>
<dbReference type="SUPFAM" id="SSF161098">
    <property type="entry name" value="MetI-like"/>
    <property type="match status" value="1"/>
</dbReference>
<feature type="domain" description="ABC transmembrane type-1" evidence="12">
    <location>
        <begin position="158"/>
        <end position="363"/>
    </location>
</feature>
<feature type="transmembrane region" description="Helical" evidence="10">
    <location>
        <begin position="196"/>
        <end position="222"/>
    </location>
</feature>
<keyword evidence="5 10" id="KW-1003">Cell membrane</keyword>
<dbReference type="NCBIfam" id="TIGR00974">
    <property type="entry name" value="3a0107s02c"/>
    <property type="match status" value="1"/>
</dbReference>
<proteinExistence type="inferred from homology"/>
<feature type="transmembrane region" description="Helical" evidence="10">
    <location>
        <begin position="102"/>
        <end position="124"/>
    </location>
</feature>
<dbReference type="RefSeq" id="WP_052439231.1">
    <property type="nucleotide sequence ID" value="NZ_BBPN01000038.1"/>
</dbReference>
<dbReference type="InterPro" id="IPR051408">
    <property type="entry name" value="Phosphate_transprt_permease"/>
</dbReference>
<comment type="function">
    <text evidence="1">Part of the binding-protein-dependent transport system for phosphate; probably responsible for the translocation of the substrate across the membrane.</text>
</comment>
<evidence type="ECO:0000256" key="9">
    <source>
        <dbReference type="ARBA" id="ARBA00023136"/>
    </source>
</evidence>
<evidence type="ECO:0000256" key="2">
    <source>
        <dbReference type="ARBA" id="ARBA00004651"/>
    </source>
</evidence>
<dbReference type="PROSITE" id="PS50928">
    <property type="entry name" value="ABC_TM1"/>
    <property type="match status" value="1"/>
</dbReference>
<dbReference type="InterPro" id="IPR035906">
    <property type="entry name" value="MetI-like_sf"/>
</dbReference>
<evidence type="ECO:0000313" key="14">
    <source>
        <dbReference type="Proteomes" id="UP000183015"/>
    </source>
</evidence>
<evidence type="ECO:0000256" key="7">
    <source>
        <dbReference type="ARBA" id="ARBA00022692"/>
    </source>
</evidence>
<evidence type="ECO:0000256" key="8">
    <source>
        <dbReference type="ARBA" id="ARBA00022989"/>
    </source>
</evidence>
<evidence type="ECO:0000256" key="3">
    <source>
        <dbReference type="ARBA" id="ARBA00007069"/>
    </source>
</evidence>
<keyword evidence="14" id="KW-1185">Reference proteome</keyword>
<keyword evidence="4" id="KW-0813">Transport</keyword>
<dbReference type="GO" id="GO:0005886">
    <property type="term" value="C:plasma membrane"/>
    <property type="evidence" value="ECO:0007669"/>
    <property type="project" value="UniProtKB-SubCell"/>
</dbReference>
<dbReference type="eggNOG" id="COG0581">
    <property type="taxonomic scope" value="Bacteria"/>
</dbReference>
<organism evidence="13 14">
    <name type="scientific">Streptacidiphilus jiangxiensis</name>
    <dbReference type="NCBI Taxonomy" id="235985"/>
    <lineage>
        <taxon>Bacteria</taxon>
        <taxon>Bacillati</taxon>
        <taxon>Actinomycetota</taxon>
        <taxon>Actinomycetes</taxon>
        <taxon>Kitasatosporales</taxon>
        <taxon>Streptomycetaceae</taxon>
        <taxon>Streptacidiphilus</taxon>
    </lineage>
</organism>
<evidence type="ECO:0000313" key="13">
    <source>
        <dbReference type="EMBL" id="SEL03678.1"/>
    </source>
</evidence>